<protein>
    <submittedName>
        <fullName evidence="1">Uncharacterized protein</fullName>
    </submittedName>
</protein>
<name>A0A0F9JUA4_9ZZZZ</name>
<reference evidence="1" key="1">
    <citation type="journal article" date="2015" name="Nature">
        <title>Complex archaea that bridge the gap between prokaryotes and eukaryotes.</title>
        <authorList>
            <person name="Spang A."/>
            <person name="Saw J.H."/>
            <person name="Jorgensen S.L."/>
            <person name="Zaremba-Niedzwiedzka K."/>
            <person name="Martijn J."/>
            <person name="Lind A.E."/>
            <person name="van Eijk R."/>
            <person name="Schleper C."/>
            <person name="Guy L."/>
            <person name="Ettema T.J."/>
        </authorList>
    </citation>
    <scope>NUCLEOTIDE SEQUENCE</scope>
</reference>
<sequence>MEHEIGINEPTQRWLTSAQARRYVGIKSVKTWNKVFRPNLNAYKLLNSSTRYDRLEIDEMILNGNNK</sequence>
<gene>
    <name evidence="1" type="ORF">LCGC14_1484910</name>
</gene>
<dbReference type="AlphaFoldDB" id="A0A0F9JUA4"/>
<comment type="caution">
    <text evidence="1">The sequence shown here is derived from an EMBL/GenBank/DDBJ whole genome shotgun (WGS) entry which is preliminary data.</text>
</comment>
<organism evidence="1">
    <name type="scientific">marine sediment metagenome</name>
    <dbReference type="NCBI Taxonomy" id="412755"/>
    <lineage>
        <taxon>unclassified sequences</taxon>
        <taxon>metagenomes</taxon>
        <taxon>ecological metagenomes</taxon>
    </lineage>
</organism>
<accession>A0A0F9JUA4</accession>
<proteinExistence type="predicted"/>
<dbReference type="EMBL" id="LAZR01010606">
    <property type="protein sequence ID" value="KKM66071.1"/>
    <property type="molecule type" value="Genomic_DNA"/>
</dbReference>
<evidence type="ECO:0000313" key="1">
    <source>
        <dbReference type="EMBL" id="KKM66071.1"/>
    </source>
</evidence>